<keyword evidence="5 10" id="KW-0663">Pyridoxal phosphate</keyword>
<dbReference type="InterPro" id="IPR037158">
    <property type="entry name" value="Thr_synth_N_sf"/>
</dbReference>
<dbReference type="STRING" id="1526658.BHK69_11010"/>
<gene>
    <name evidence="12" type="ORF">BHK69_11010</name>
</gene>
<evidence type="ECO:0000256" key="6">
    <source>
        <dbReference type="ARBA" id="ARBA00023239"/>
    </source>
</evidence>
<dbReference type="EC" id="4.2.3.1" evidence="9"/>
<dbReference type="Gene3D" id="3.90.1380.10">
    <property type="entry name" value="Threonine synthase, N-terminal domain"/>
    <property type="match status" value="1"/>
</dbReference>
<dbReference type="Proteomes" id="UP000094969">
    <property type="component" value="Chromosome"/>
</dbReference>
<evidence type="ECO:0000256" key="1">
    <source>
        <dbReference type="ARBA" id="ARBA00001933"/>
    </source>
</evidence>
<evidence type="ECO:0000256" key="2">
    <source>
        <dbReference type="ARBA" id="ARBA00005517"/>
    </source>
</evidence>
<dbReference type="PROSITE" id="PS00165">
    <property type="entry name" value="DEHYDRATASE_SER_THR"/>
    <property type="match status" value="1"/>
</dbReference>
<evidence type="ECO:0000256" key="10">
    <source>
        <dbReference type="PIRSR" id="PIRSR604450-51"/>
    </source>
</evidence>
<dbReference type="Pfam" id="PF24857">
    <property type="entry name" value="THR4_C"/>
    <property type="match status" value="1"/>
</dbReference>
<name>A0A1D7U0N9_9HYPH</name>
<evidence type="ECO:0000256" key="7">
    <source>
        <dbReference type="ARBA" id="ARBA00029440"/>
    </source>
</evidence>
<keyword evidence="4" id="KW-0028">Amino-acid biosynthesis</keyword>
<feature type="modified residue" description="N6-(pyridoxal phosphate)lysine" evidence="10">
    <location>
        <position position="112"/>
    </location>
</feature>
<feature type="domain" description="Threonine synthase N-terminal" evidence="11">
    <location>
        <begin position="5"/>
        <end position="80"/>
    </location>
</feature>
<evidence type="ECO:0000256" key="9">
    <source>
        <dbReference type="NCBIfam" id="TIGR00260"/>
    </source>
</evidence>
<comment type="pathway">
    <text evidence="7">Amino-acid biosynthesis.</text>
</comment>
<dbReference type="Gene3D" id="3.40.50.1100">
    <property type="match status" value="2"/>
</dbReference>
<dbReference type="UniPathway" id="UPA00050">
    <property type="reaction ID" value="UER00065"/>
</dbReference>
<dbReference type="NCBIfam" id="TIGR00260">
    <property type="entry name" value="thrC"/>
    <property type="match status" value="1"/>
</dbReference>
<evidence type="ECO:0000256" key="4">
    <source>
        <dbReference type="ARBA" id="ARBA00022605"/>
    </source>
</evidence>
<accession>A0A1D7U0N9</accession>
<dbReference type="GO" id="GO:0004795">
    <property type="term" value="F:threonine synthase activity"/>
    <property type="evidence" value="ECO:0007669"/>
    <property type="project" value="UniProtKB-UniRule"/>
</dbReference>
<dbReference type="GO" id="GO:0009088">
    <property type="term" value="P:threonine biosynthetic process"/>
    <property type="evidence" value="ECO:0007669"/>
    <property type="project" value="UniProtKB-UniRule"/>
</dbReference>
<dbReference type="GO" id="GO:0030170">
    <property type="term" value="F:pyridoxal phosphate binding"/>
    <property type="evidence" value="ECO:0007669"/>
    <property type="project" value="InterPro"/>
</dbReference>
<evidence type="ECO:0000313" key="12">
    <source>
        <dbReference type="EMBL" id="AOO80920.1"/>
    </source>
</evidence>
<evidence type="ECO:0000256" key="3">
    <source>
        <dbReference type="ARBA" id="ARBA00018679"/>
    </source>
</evidence>
<keyword evidence="6" id="KW-0456">Lyase</keyword>
<dbReference type="InterPro" id="IPR051166">
    <property type="entry name" value="Threonine_Synthase"/>
</dbReference>
<organism evidence="12 13">
    <name type="scientific">Bosea vaviloviae</name>
    <dbReference type="NCBI Taxonomy" id="1526658"/>
    <lineage>
        <taxon>Bacteria</taxon>
        <taxon>Pseudomonadati</taxon>
        <taxon>Pseudomonadota</taxon>
        <taxon>Alphaproteobacteria</taxon>
        <taxon>Hyphomicrobiales</taxon>
        <taxon>Boseaceae</taxon>
        <taxon>Bosea</taxon>
    </lineage>
</organism>
<evidence type="ECO:0000256" key="5">
    <source>
        <dbReference type="ARBA" id="ARBA00022898"/>
    </source>
</evidence>
<protein>
    <recommendedName>
        <fullName evidence="3 9">Threonine synthase</fullName>
        <ecNumber evidence="9">4.2.3.1</ecNumber>
    </recommendedName>
</protein>
<dbReference type="PANTHER" id="PTHR42690">
    <property type="entry name" value="THREONINE SYNTHASE FAMILY MEMBER"/>
    <property type="match status" value="1"/>
</dbReference>
<dbReference type="Pfam" id="PF14821">
    <property type="entry name" value="Thr_synth_N"/>
    <property type="match status" value="1"/>
</dbReference>
<dbReference type="PANTHER" id="PTHR42690:SF1">
    <property type="entry name" value="THREONINE SYNTHASE-LIKE 2"/>
    <property type="match status" value="1"/>
</dbReference>
<reference evidence="12 13" key="1">
    <citation type="journal article" date="2015" name="Antonie Van Leeuwenhoek">
        <title>Bosea vaviloviae sp. nov., a new species of slow-growing rhizobia isolated from nodules of the relict species Vavilovia formosa (Stev.) Fed.</title>
        <authorList>
            <person name="Safronova V.I."/>
            <person name="Kuznetsova I.G."/>
            <person name="Sazanova A.L."/>
            <person name="Kimeklis A.K."/>
            <person name="Belimov A.A."/>
            <person name="Andronov E.E."/>
            <person name="Pinaev A.G."/>
            <person name="Chizhevskaya E.P."/>
            <person name="Pukhaev A.R."/>
            <person name="Popov K.P."/>
            <person name="Willems A."/>
            <person name="Tikhonovich I.A."/>
        </authorList>
    </citation>
    <scope>NUCLEOTIDE SEQUENCE [LARGE SCALE GENOMIC DNA]</scope>
    <source>
        <strain evidence="12 13">Vaf18</strain>
    </source>
</reference>
<dbReference type="InterPro" id="IPR029144">
    <property type="entry name" value="Thr_synth_N"/>
</dbReference>
<comment type="catalytic activity">
    <reaction evidence="8">
        <text>O-phospho-L-homoserine + H2O = L-threonine + phosphate</text>
        <dbReference type="Rhea" id="RHEA:10840"/>
        <dbReference type="ChEBI" id="CHEBI:15377"/>
        <dbReference type="ChEBI" id="CHEBI:43474"/>
        <dbReference type="ChEBI" id="CHEBI:57590"/>
        <dbReference type="ChEBI" id="CHEBI:57926"/>
        <dbReference type="EC" id="4.2.3.1"/>
    </reaction>
</comment>
<comment type="cofactor">
    <cofactor evidence="1 10">
        <name>pyridoxal 5'-phosphate</name>
        <dbReference type="ChEBI" id="CHEBI:597326"/>
    </cofactor>
</comment>
<evidence type="ECO:0000313" key="13">
    <source>
        <dbReference type="Proteomes" id="UP000094969"/>
    </source>
</evidence>
<dbReference type="EMBL" id="CP017147">
    <property type="protein sequence ID" value="AOO80920.1"/>
    <property type="molecule type" value="Genomic_DNA"/>
</dbReference>
<comment type="similarity">
    <text evidence="2">Belongs to the threonine synthase family.</text>
</comment>
<dbReference type="InterPro" id="IPR036052">
    <property type="entry name" value="TrpB-like_PALP_sf"/>
</dbReference>
<keyword evidence="13" id="KW-1185">Reference proteome</keyword>
<evidence type="ECO:0000256" key="8">
    <source>
        <dbReference type="ARBA" id="ARBA00049144"/>
    </source>
</evidence>
<dbReference type="CDD" id="cd01560">
    <property type="entry name" value="Thr-synth_2"/>
    <property type="match status" value="1"/>
</dbReference>
<dbReference type="KEGG" id="bvv:BHK69_11010"/>
<dbReference type="InterPro" id="IPR004450">
    <property type="entry name" value="Thr_synthase-like"/>
</dbReference>
<dbReference type="SUPFAM" id="SSF53686">
    <property type="entry name" value="Tryptophan synthase beta subunit-like PLP-dependent enzymes"/>
    <property type="match status" value="1"/>
</dbReference>
<proteinExistence type="inferred from homology"/>
<evidence type="ECO:0000259" key="11">
    <source>
        <dbReference type="Pfam" id="PF14821"/>
    </source>
</evidence>
<dbReference type="OrthoDB" id="9763107at2"/>
<dbReference type="RefSeq" id="WP_069690138.1">
    <property type="nucleotide sequence ID" value="NZ_CP017147.1"/>
</dbReference>
<sequence length="471" mass="50243">MLHESTRGEAPALSFSDALLAGLARDGGLYVPKSWPVLPQSEIAGFAGKSYTQVAERVLGALTDGDIETKALGEMIAAAYAGFRHPAVCPLTQLADNLFVLELFHGPTLAFKDVAMQLLGRLMDHVLALRGERATIVGATSGDTGGAAIDAFKGLARVDVFILYPQGRVSDVQRRQMTTVDAPNVHAIAVDGTFDDCQNLLKAMFNHHAFRDEIGLSGVNSINWARVAAQSVYYFTSAVALGGPARKVSFAVPTGNFGDVLAGFVAKRMGLPIERLLIGTNSNDILARTLASGVYEMRGVAATTSPSMDIQISSNFERLLFEAHDRDGAAVRRLMQSLQQSGRFEIAAGPLAKIRNEFDATAVDEAQTAAEIDRSWREAGYLLDPHTAVGVGAARRGLEADPATPMIVLGTAHPAKFPVAVKAASGVSPALPAHLADLMERQERFTLLPNDLARIEDFVRQNARAVRGAAA</sequence>
<dbReference type="InterPro" id="IPR000634">
    <property type="entry name" value="Ser/Thr_deHydtase_PyrdxlP-BS"/>
</dbReference>
<dbReference type="AlphaFoldDB" id="A0A1D7U0N9"/>